<dbReference type="GO" id="GO:0016788">
    <property type="term" value="F:hydrolase activity, acting on ester bonds"/>
    <property type="evidence" value="ECO:0007669"/>
    <property type="project" value="UniProtKB-UniRule"/>
</dbReference>
<organism evidence="7 8">
    <name type="scientific">Salinicola corii</name>
    <dbReference type="NCBI Taxonomy" id="2606937"/>
    <lineage>
        <taxon>Bacteria</taxon>
        <taxon>Pseudomonadati</taxon>
        <taxon>Pseudomonadota</taxon>
        <taxon>Gammaproteobacteria</taxon>
        <taxon>Oceanospirillales</taxon>
        <taxon>Halomonadaceae</taxon>
        <taxon>Salinicola</taxon>
    </lineage>
</organism>
<dbReference type="CDD" id="cd16964">
    <property type="entry name" value="YqgF"/>
    <property type="match status" value="1"/>
</dbReference>
<comment type="similarity">
    <text evidence="5">Belongs to the YqgF HJR family.</text>
</comment>
<evidence type="ECO:0000313" key="8">
    <source>
        <dbReference type="Proteomes" id="UP000466024"/>
    </source>
</evidence>
<evidence type="ECO:0000256" key="5">
    <source>
        <dbReference type="HAMAP-Rule" id="MF_00651"/>
    </source>
</evidence>
<dbReference type="GO" id="GO:0005829">
    <property type="term" value="C:cytosol"/>
    <property type="evidence" value="ECO:0007669"/>
    <property type="project" value="TreeGrafter"/>
</dbReference>
<comment type="caution">
    <text evidence="7">The sequence shown here is derived from an EMBL/GenBank/DDBJ whole genome shotgun (WGS) entry which is preliminary data.</text>
</comment>
<dbReference type="Pfam" id="PF03652">
    <property type="entry name" value="RuvX"/>
    <property type="match status" value="1"/>
</dbReference>
<evidence type="ECO:0000256" key="4">
    <source>
        <dbReference type="ARBA" id="ARBA00022801"/>
    </source>
</evidence>
<reference evidence="7 8" key="1">
    <citation type="submission" date="2019-08" db="EMBL/GenBank/DDBJ databases">
        <title>Bioinformatics analysis of the strain L3 and L5.</title>
        <authorList>
            <person name="Li X."/>
        </authorList>
    </citation>
    <scope>NUCLEOTIDE SEQUENCE [LARGE SCALE GENOMIC DNA]</scope>
    <source>
        <strain evidence="7 8">L3</strain>
    </source>
</reference>
<keyword evidence="3 5" id="KW-0540">Nuclease</keyword>
<dbReference type="GO" id="GO:0004518">
    <property type="term" value="F:nuclease activity"/>
    <property type="evidence" value="ECO:0007669"/>
    <property type="project" value="UniProtKB-KW"/>
</dbReference>
<keyword evidence="8" id="KW-1185">Reference proteome</keyword>
<dbReference type="NCBIfam" id="TIGR00250">
    <property type="entry name" value="RNAse_H_YqgF"/>
    <property type="match status" value="1"/>
</dbReference>
<sequence>MASVTGDRIGQRLVMAFDYGTRRIGVSVGNEMLRSASGLEPLPARDGIPDWVVVEKLLKEWQPDLLVVGLPIHDDGSESDMSVRARKFGNRLHGRFGKPVEMFDERGTTRAAKQIAREQGHKGNYRDRGVDGIAAQLILENWFNRESLPSGIPGVR</sequence>
<protein>
    <recommendedName>
        <fullName evidence="5">Putative pre-16S rRNA nuclease</fullName>
        <ecNumber evidence="5">3.1.-.-</ecNumber>
    </recommendedName>
</protein>
<comment type="function">
    <text evidence="5">Could be a nuclease involved in processing of the 5'-end of pre-16S rRNA.</text>
</comment>
<dbReference type="InterPro" id="IPR037027">
    <property type="entry name" value="YqgF/RNaseH-like_dom_sf"/>
</dbReference>
<feature type="domain" description="YqgF/RNase H-like" evidence="6">
    <location>
        <begin position="12"/>
        <end position="112"/>
    </location>
</feature>
<keyword evidence="1 5" id="KW-0963">Cytoplasm</keyword>
<gene>
    <name evidence="7" type="primary">ruvX</name>
    <name evidence="7" type="ORF">F0A16_14880</name>
</gene>
<dbReference type="PANTHER" id="PTHR33317:SF4">
    <property type="entry name" value="POLYNUCLEOTIDYL TRANSFERASE, RIBONUCLEASE H-LIKE SUPERFAMILY PROTEIN"/>
    <property type="match status" value="1"/>
</dbReference>
<dbReference type="AlphaFoldDB" id="A0A640WD36"/>
<dbReference type="InterPro" id="IPR012337">
    <property type="entry name" value="RNaseH-like_sf"/>
</dbReference>
<keyword evidence="2 5" id="KW-0690">Ribosome biogenesis</keyword>
<evidence type="ECO:0000256" key="3">
    <source>
        <dbReference type="ARBA" id="ARBA00022722"/>
    </source>
</evidence>
<dbReference type="Proteomes" id="UP000466024">
    <property type="component" value="Unassembled WGS sequence"/>
</dbReference>
<evidence type="ECO:0000259" key="6">
    <source>
        <dbReference type="SMART" id="SM00732"/>
    </source>
</evidence>
<dbReference type="RefSeq" id="WP_149436185.1">
    <property type="nucleotide sequence ID" value="NZ_VTPX01000008.1"/>
</dbReference>
<dbReference type="SUPFAM" id="SSF53098">
    <property type="entry name" value="Ribonuclease H-like"/>
    <property type="match status" value="1"/>
</dbReference>
<keyword evidence="4 5" id="KW-0378">Hydrolase</keyword>
<dbReference type="SMART" id="SM00732">
    <property type="entry name" value="YqgFc"/>
    <property type="match status" value="1"/>
</dbReference>
<proteinExistence type="inferred from homology"/>
<evidence type="ECO:0000256" key="2">
    <source>
        <dbReference type="ARBA" id="ARBA00022517"/>
    </source>
</evidence>
<dbReference type="Gene3D" id="3.30.420.140">
    <property type="entry name" value="YqgF/RNase H-like domain"/>
    <property type="match status" value="1"/>
</dbReference>
<name>A0A640WD36_9GAMM</name>
<comment type="subcellular location">
    <subcellularLocation>
        <location evidence="5">Cytoplasm</location>
    </subcellularLocation>
</comment>
<dbReference type="InterPro" id="IPR006641">
    <property type="entry name" value="YqgF/RNaseH-like_dom"/>
</dbReference>
<evidence type="ECO:0000313" key="7">
    <source>
        <dbReference type="EMBL" id="KAA0017279.1"/>
    </source>
</evidence>
<dbReference type="InterPro" id="IPR005227">
    <property type="entry name" value="YqgF"/>
</dbReference>
<dbReference type="GO" id="GO:0000967">
    <property type="term" value="P:rRNA 5'-end processing"/>
    <property type="evidence" value="ECO:0007669"/>
    <property type="project" value="UniProtKB-UniRule"/>
</dbReference>
<dbReference type="HAMAP" id="MF_00651">
    <property type="entry name" value="Nuclease_YqgF"/>
    <property type="match status" value="1"/>
</dbReference>
<dbReference type="PANTHER" id="PTHR33317">
    <property type="entry name" value="POLYNUCLEOTIDYL TRANSFERASE, RIBONUCLEASE H-LIKE SUPERFAMILY PROTEIN"/>
    <property type="match status" value="1"/>
</dbReference>
<dbReference type="EC" id="3.1.-.-" evidence="5"/>
<dbReference type="EMBL" id="VTPX01000008">
    <property type="protein sequence ID" value="KAA0017279.1"/>
    <property type="molecule type" value="Genomic_DNA"/>
</dbReference>
<accession>A0A640WD36</accession>
<evidence type="ECO:0000256" key="1">
    <source>
        <dbReference type="ARBA" id="ARBA00022490"/>
    </source>
</evidence>